<dbReference type="OrthoDB" id="5608857at2"/>
<keyword evidence="3" id="KW-1185">Reference proteome</keyword>
<sequence length="160" mass="18386">MPSGDPVRGQRGFTYLGVLFLVALMGGALAAAGQLWSTASRRDKERDLLWIGDQYAKALRSYYRSASGVAQYPQSLEELLEDRRQIKRQRHLRRLYADPVTGSREWGLIRSTDGRIAGVYSLSERRPLKSANFPPEWEHFEGMTRYADWQFVADPSFRQE</sequence>
<evidence type="ECO:0008006" key="4">
    <source>
        <dbReference type="Google" id="ProtNLM"/>
    </source>
</evidence>
<dbReference type="RefSeq" id="WP_012701463.1">
    <property type="nucleotide sequence ID" value="NC_012560.1"/>
</dbReference>
<dbReference type="STRING" id="322710.Avin_29070"/>
<evidence type="ECO:0000313" key="3">
    <source>
        <dbReference type="Proteomes" id="UP000002424"/>
    </source>
</evidence>
<organism evidence="2 3">
    <name type="scientific">Azotobacter vinelandii (strain DJ / ATCC BAA-1303)</name>
    <dbReference type="NCBI Taxonomy" id="322710"/>
    <lineage>
        <taxon>Bacteria</taxon>
        <taxon>Pseudomonadati</taxon>
        <taxon>Pseudomonadota</taxon>
        <taxon>Gammaproteobacteria</taxon>
        <taxon>Pseudomonadales</taxon>
        <taxon>Pseudomonadaceae</taxon>
        <taxon>Azotobacter</taxon>
    </lineage>
</organism>
<dbReference type="EMBL" id="CP001157">
    <property type="protein sequence ID" value="ACO79076.1"/>
    <property type="molecule type" value="Genomic_DNA"/>
</dbReference>
<dbReference type="KEGG" id="avn:Avin_29070"/>
<evidence type="ECO:0000256" key="1">
    <source>
        <dbReference type="SAM" id="Phobius"/>
    </source>
</evidence>
<proteinExistence type="predicted"/>
<keyword evidence="1" id="KW-1133">Transmembrane helix</keyword>
<dbReference type="AlphaFoldDB" id="C1DLY9"/>
<feature type="transmembrane region" description="Helical" evidence="1">
    <location>
        <begin position="12"/>
        <end position="36"/>
    </location>
</feature>
<gene>
    <name evidence="2" type="ordered locus">Avin_29070</name>
</gene>
<dbReference type="EnsemblBacteria" id="ACO79076">
    <property type="protein sequence ID" value="ACO79076"/>
    <property type="gene ID" value="Avin_29070"/>
</dbReference>
<dbReference type="HOGENOM" id="CLU_088953_1_0_6"/>
<accession>C1DLY9</accession>
<dbReference type="GeneID" id="88186013"/>
<reference evidence="2 3" key="1">
    <citation type="journal article" date="2009" name="J. Bacteriol.">
        <title>Genome sequence of Azotobacter vinelandii, an obligate aerobe specialized to support diverse anaerobic metabolic processes.</title>
        <authorList>
            <person name="Setubal J.C."/>
            <person name="dos Santos P."/>
            <person name="Goldman B.S."/>
            <person name="Ertesvag H."/>
            <person name="Espin G."/>
            <person name="Rubio L.M."/>
            <person name="Valla S."/>
            <person name="Almeida N.F."/>
            <person name="Balasubramanian D."/>
            <person name="Cromes L."/>
            <person name="Curatti L."/>
            <person name="Du Z."/>
            <person name="Godsy E."/>
            <person name="Goodner B."/>
            <person name="Hellner-Burris K."/>
            <person name="Hernandez J.A."/>
            <person name="Houmiel K."/>
            <person name="Imperial J."/>
            <person name="Kennedy C."/>
            <person name="Larson T.J."/>
            <person name="Latreille P."/>
            <person name="Ligon L.S."/>
            <person name="Lu J."/>
            <person name="Maerk M."/>
            <person name="Miller N.M."/>
            <person name="Norton S."/>
            <person name="O'Carroll I.P."/>
            <person name="Paulsen I."/>
            <person name="Raulfs E.C."/>
            <person name="Roemer R."/>
            <person name="Rosser J."/>
            <person name="Segura D."/>
            <person name="Slater S."/>
            <person name="Stricklin S.L."/>
            <person name="Studholme D.J."/>
            <person name="Sun J."/>
            <person name="Viana C.J."/>
            <person name="Wallin E."/>
            <person name="Wang B."/>
            <person name="Wheeler C."/>
            <person name="Zhu H."/>
            <person name="Dean D.R."/>
            <person name="Dixon R."/>
            <person name="Wood D."/>
        </authorList>
    </citation>
    <scope>NUCLEOTIDE SEQUENCE [LARGE SCALE GENOMIC DNA]</scope>
    <source>
        <strain evidence="3">DJ / ATCC BAA-1303</strain>
    </source>
</reference>
<dbReference type="eggNOG" id="COG2165">
    <property type="taxonomic scope" value="Bacteria"/>
</dbReference>
<protein>
    <recommendedName>
        <fullName evidence="4">Type II secretory pathway, pseudopilin PulG</fullName>
    </recommendedName>
</protein>
<dbReference type="Proteomes" id="UP000002424">
    <property type="component" value="Chromosome"/>
</dbReference>
<keyword evidence="1" id="KW-0812">Transmembrane</keyword>
<name>C1DLY9_AZOVD</name>
<evidence type="ECO:0000313" key="2">
    <source>
        <dbReference type="EMBL" id="ACO79076.1"/>
    </source>
</evidence>
<keyword evidence="1" id="KW-0472">Membrane</keyword>